<evidence type="ECO:0000313" key="1">
    <source>
        <dbReference type="EMBL" id="MCP1336327.1"/>
    </source>
</evidence>
<keyword evidence="2" id="KW-1185">Reference proteome</keyword>
<organism evidence="1 2">
    <name type="scientific">Futiania mangrovi</name>
    <dbReference type="NCBI Taxonomy" id="2959716"/>
    <lineage>
        <taxon>Bacteria</taxon>
        <taxon>Pseudomonadati</taxon>
        <taxon>Pseudomonadota</taxon>
        <taxon>Alphaproteobacteria</taxon>
        <taxon>Futianiales</taxon>
        <taxon>Futianiaceae</taxon>
        <taxon>Futiania</taxon>
    </lineage>
</organism>
<reference evidence="1" key="1">
    <citation type="submission" date="2022-06" db="EMBL/GenBank/DDBJ databases">
        <title>Isolation and Genomics of Futiania mangrovii gen. nov., sp. nov., a Rare and Metabolically-versatile member in the Class Alphaproteobacteria.</title>
        <authorList>
            <person name="Liu L."/>
            <person name="Huang W.-C."/>
            <person name="Pan J."/>
            <person name="Li J."/>
            <person name="Huang Y."/>
            <person name="Du H."/>
            <person name="Liu Y."/>
            <person name="Li M."/>
        </authorList>
    </citation>
    <scope>NUCLEOTIDE SEQUENCE</scope>
    <source>
        <strain evidence="1">FT118</strain>
    </source>
</reference>
<evidence type="ECO:0000313" key="2">
    <source>
        <dbReference type="Proteomes" id="UP001055804"/>
    </source>
</evidence>
<sequence length="335" mass="34903">MRYFLLIGAVAAAIAGYTVYWNTLANRAGERLAAARGTHGAVALDYGAVEVEGFPYRLAIGIENAAAGAADGHLWSWQVPALTVYLQPWNLYHAIAEADGDQAFEWRGGPIPFALTAAPETALASARRDGAHLGRVIVDYRDVALAAPEGPVAQVGRALAEAYPAEPGAERPGLRAGASLEAIEVHAGNIARLGLGTHIGRASAFLRFEGLSHPEDLASLGARIRAGRPISAEVLDLAFDWGPLSVAGTGRLMLDAERRPAGTLALRIAGHEETLDRLVAAGALRAETAANLRTALGLLGAIGADAEGRVPVSIHMSGGVAFLGPMRIATLPPLF</sequence>
<gene>
    <name evidence="1" type="ORF">NJQ99_07920</name>
</gene>
<dbReference type="Proteomes" id="UP001055804">
    <property type="component" value="Unassembled WGS sequence"/>
</dbReference>
<name>A0A9J6PID4_9PROT</name>
<dbReference type="InterPro" id="IPR018666">
    <property type="entry name" value="DUF2125"/>
</dbReference>
<dbReference type="Pfam" id="PF09898">
    <property type="entry name" value="DUF2125"/>
    <property type="match status" value="1"/>
</dbReference>
<dbReference type="AlphaFoldDB" id="A0A9J6PID4"/>
<comment type="caution">
    <text evidence="1">The sequence shown here is derived from an EMBL/GenBank/DDBJ whole genome shotgun (WGS) entry which is preliminary data.</text>
</comment>
<dbReference type="EMBL" id="JAMZFT010000002">
    <property type="protein sequence ID" value="MCP1336327.1"/>
    <property type="molecule type" value="Genomic_DNA"/>
</dbReference>
<protein>
    <submittedName>
        <fullName evidence="1">DUF2125 domain-containing protein</fullName>
    </submittedName>
</protein>
<proteinExistence type="predicted"/>
<accession>A0A9J6PID4</accession>
<dbReference type="RefSeq" id="WP_269332293.1">
    <property type="nucleotide sequence ID" value="NZ_JAMZFT010000002.1"/>
</dbReference>